<dbReference type="InterPro" id="IPR021109">
    <property type="entry name" value="Peptidase_aspartic_dom_sf"/>
</dbReference>
<name>A0A812JDT9_9DINO</name>
<evidence type="ECO:0000313" key="4">
    <source>
        <dbReference type="Proteomes" id="UP000604046"/>
    </source>
</evidence>
<feature type="coiled-coil region" evidence="1">
    <location>
        <begin position="317"/>
        <end position="379"/>
    </location>
</feature>
<evidence type="ECO:0000313" key="3">
    <source>
        <dbReference type="EMBL" id="CAE7205041.1"/>
    </source>
</evidence>
<dbReference type="EMBL" id="CAJNDS010000427">
    <property type="protein sequence ID" value="CAE7205041.1"/>
    <property type="molecule type" value="Genomic_DNA"/>
</dbReference>
<protein>
    <submittedName>
        <fullName evidence="3">DHX9 protein</fullName>
    </submittedName>
</protein>
<feature type="compositionally biased region" description="Polar residues" evidence="2">
    <location>
        <begin position="155"/>
        <end position="168"/>
    </location>
</feature>
<dbReference type="Gene3D" id="2.40.70.10">
    <property type="entry name" value="Acid Proteases"/>
    <property type="match status" value="1"/>
</dbReference>
<comment type="caution">
    <text evidence="3">The sequence shown here is derived from an EMBL/GenBank/DDBJ whole genome shotgun (WGS) entry which is preliminary data.</text>
</comment>
<gene>
    <name evidence="3" type="primary">DHX9</name>
    <name evidence="3" type="ORF">SNAT2548_LOCUS6434</name>
</gene>
<organism evidence="3 4">
    <name type="scientific">Symbiodinium natans</name>
    <dbReference type="NCBI Taxonomy" id="878477"/>
    <lineage>
        <taxon>Eukaryota</taxon>
        <taxon>Sar</taxon>
        <taxon>Alveolata</taxon>
        <taxon>Dinophyceae</taxon>
        <taxon>Suessiales</taxon>
        <taxon>Symbiodiniaceae</taxon>
        <taxon>Symbiodinium</taxon>
    </lineage>
</organism>
<sequence>MTELKYTKDGVPIFDGSPDAFTQYKRAALLYCETVEWKKRSLVGPRLQSALEGSAKTAVEHMPATWLSHDQGAMQLLNFLRGQVRPPSLAEAGRSITRFFYAVKRRKGEGMSAWIVRHDEALLEVKRTLAEAIQEYGPPESVLSRPWSRGWSGPGQDSTPRRTSSQVGSFDGSHRGFEAQRGEEDDGGWEAAEQRLDEPNDEDERHSDASWGQWQWGHWNWQTWDKAWAWNKSDHSHQTWDASASASGQADKFLPDFVVAWLLLQRSGLDSTEKSVIVANLQNKFTTEKVKEALKLTWPDEDLRRRDTGRQGAYLTAEEEALMTENLEENMDHFEAETEEEHQAYAALEDEARSAMAALQDARRTLRDAREKQSMMRKNRSFFPGSSSSGRSGFDKPPIKCFKCGGPHMRKDCPKETAESKPKQVHFVFQATQDKDDVEMDAATAEPKATASVHQCWAAAIEDNKDHDHDAFLSLQEIVAQGKAIVDGGATSTLGSEGALQRIAQLQWQRQGQDNIEIVAGDQPSFRFGNNGRTTCMSTALVGVNLDGKPGRMQIHVHDIENQPVLLSIKALKTLGAVVDYGRDEIVLTKVNPYKVARLETTESGHQLFPLVDDVLQGAFVRQTPFVSLSEPEGATSATE</sequence>
<feature type="compositionally biased region" description="Basic and acidic residues" evidence="2">
    <location>
        <begin position="192"/>
        <end position="208"/>
    </location>
</feature>
<proteinExistence type="predicted"/>
<keyword evidence="4" id="KW-1185">Reference proteome</keyword>
<evidence type="ECO:0000256" key="2">
    <source>
        <dbReference type="SAM" id="MobiDB-lite"/>
    </source>
</evidence>
<evidence type="ECO:0000256" key="1">
    <source>
        <dbReference type="SAM" id="Coils"/>
    </source>
</evidence>
<dbReference type="OrthoDB" id="442097at2759"/>
<dbReference type="AlphaFoldDB" id="A0A812JDT9"/>
<feature type="compositionally biased region" description="Basic and acidic residues" evidence="2">
    <location>
        <begin position="172"/>
        <end position="182"/>
    </location>
</feature>
<feature type="region of interest" description="Disordered" evidence="2">
    <location>
        <begin position="139"/>
        <end position="209"/>
    </location>
</feature>
<keyword evidence="1" id="KW-0175">Coiled coil</keyword>
<reference evidence="3" key="1">
    <citation type="submission" date="2021-02" db="EMBL/GenBank/DDBJ databases">
        <authorList>
            <person name="Dougan E. K."/>
            <person name="Rhodes N."/>
            <person name="Thang M."/>
            <person name="Chan C."/>
        </authorList>
    </citation>
    <scope>NUCLEOTIDE SEQUENCE</scope>
</reference>
<dbReference type="Proteomes" id="UP000604046">
    <property type="component" value="Unassembled WGS sequence"/>
</dbReference>
<accession>A0A812JDT9</accession>